<feature type="compositionally biased region" description="Pro residues" evidence="7">
    <location>
        <begin position="127"/>
        <end position="136"/>
    </location>
</feature>
<keyword evidence="3" id="KW-1003">Cell membrane</keyword>
<comment type="caution">
    <text evidence="9">The sequence shown here is derived from an EMBL/GenBank/DDBJ whole genome shotgun (WGS) entry which is preliminary data.</text>
</comment>
<dbReference type="EMBL" id="JAFJMO010000008">
    <property type="protein sequence ID" value="KAJ8269318.1"/>
    <property type="molecule type" value="Genomic_DNA"/>
</dbReference>
<sequence>MSTVNHGNTPINGTSDMSPKTPTYLAFVLLPIFFLLGLLGVLICHILKRKGYNCTTESEEEEDLKDELDPEAADVDSESNNDTVNQIVHYIMRNEANSDALRAMVHENSVDSDGTSAPGSPTSPTSPNGPSPPLTPVSPGAPAGAARHTCSHLHTIGGAGGHRNICGRCNQKKWPVMRRSSRRRSHRASQLGEVTVLSVGRFRVTKCDPKTAKERRAERPPCGRMKMTMQSDLPTVLSLIPWWESWRASGCGSRGKRMG</sequence>
<dbReference type="InterPro" id="IPR042315">
    <property type="entry name" value="RELL1"/>
</dbReference>
<dbReference type="InterPro" id="IPR022248">
    <property type="entry name" value="TNF_rcpt_RELT"/>
</dbReference>
<feature type="region of interest" description="Disordered" evidence="7">
    <location>
        <begin position="109"/>
        <end position="146"/>
    </location>
</feature>
<feature type="compositionally biased region" description="Low complexity" evidence="7">
    <location>
        <begin position="114"/>
        <end position="126"/>
    </location>
</feature>
<comment type="similarity">
    <text evidence="2">Belongs to the RELT family.</text>
</comment>
<protein>
    <recommendedName>
        <fullName evidence="11">RELT-like protein 1</fullName>
    </recommendedName>
</protein>
<evidence type="ECO:0000256" key="4">
    <source>
        <dbReference type="ARBA" id="ARBA00022692"/>
    </source>
</evidence>
<dbReference type="OrthoDB" id="9353106at2759"/>
<feature type="transmembrane region" description="Helical" evidence="8">
    <location>
        <begin position="24"/>
        <end position="47"/>
    </location>
</feature>
<feature type="compositionally biased region" description="Acidic residues" evidence="7">
    <location>
        <begin position="57"/>
        <end position="79"/>
    </location>
</feature>
<evidence type="ECO:0000256" key="6">
    <source>
        <dbReference type="ARBA" id="ARBA00023136"/>
    </source>
</evidence>
<evidence type="ECO:0000256" key="2">
    <source>
        <dbReference type="ARBA" id="ARBA00008688"/>
    </source>
</evidence>
<evidence type="ECO:0000313" key="9">
    <source>
        <dbReference type="EMBL" id="KAJ8269318.1"/>
    </source>
</evidence>
<dbReference type="Proteomes" id="UP001152803">
    <property type="component" value="Unassembled WGS sequence"/>
</dbReference>
<organism evidence="9 10">
    <name type="scientific">Conger conger</name>
    <name type="common">Conger eel</name>
    <name type="synonym">Muraena conger</name>
    <dbReference type="NCBI Taxonomy" id="82655"/>
    <lineage>
        <taxon>Eukaryota</taxon>
        <taxon>Metazoa</taxon>
        <taxon>Chordata</taxon>
        <taxon>Craniata</taxon>
        <taxon>Vertebrata</taxon>
        <taxon>Euteleostomi</taxon>
        <taxon>Actinopterygii</taxon>
        <taxon>Neopterygii</taxon>
        <taxon>Teleostei</taxon>
        <taxon>Anguilliformes</taxon>
        <taxon>Congridae</taxon>
        <taxon>Conger</taxon>
    </lineage>
</organism>
<feature type="region of interest" description="Disordered" evidence="7">
    <location>
        <begin position="54"/>
        <end position="81"/>
    </location>
</feature>
<evidence type="ECO:0000256" key="1">
    <source>
        <dbReference type="ARBA" id="ARBA00004162"/>
    </source>
</evidence>
<evidence type="ECO:0000256" key="8">
    <source>
        <dbReference type="SAM" id="Phobius"/>
    </source>
</evidence>
<accession>A0A9Q1HWU6</accession>
<comment type="subcellular location">
    <subcellularLocation>
        <location evidence="1">Cell membrane</location>
        <topology evidence="1">Single-pass membrane protein</topology>
    </subcellularLocation>
</comment>
<name>A0A9Q1HWU6_CONCO</name>
<dbReference type="PANTHER" id="PTHR31037:SF1">
    <property type="entry name" value="RELT-LIKE PROTEIN 1"/>
    <property type="match status" value="1"/>
</dbReference>
<dbReference type="PANTHER" id="PTHR31037">
    <property type="entry name" value="RELT-LIKE PROTEIN 1-RELATED"/>
    <property type="match status" value="1"/>
</dbReference>
<keyword evidence="10" id="KW-1185">Reference proteome</keyword>
<proteinExistence type="inferred from homology"/>
<dbReference type="GO" id="GO:0005886">
    <property type="term" value="C:plasma membrane"/>
    <property type="evidence" value="ECO:0007669"/>
    <property type="project" value="UniProtKB-SubCell"/>
</dbReference>
<evidence type="ECO:0000256" key="7">
    <source>
        <dbReference type="SAM" id="MobiDB-lite"/>
    </source>
</evidence>
<evidence type="ECO:0008006" key="11">
    <source>
        <dbReference type="Google" id="ProtNLM"/>
    </source>
</evidence>
<reference evidence="9" key="1">
    <citation type="journal article" date="2023" name="Science">
        <title>Genome structures resolve the early diversification of teleost fishes.</title>
        <authorList>
            <person name="Parey E."/>
            <person name="Louis A."/>
            <person name="Montfort J."/>
            <person name="Bouchez O."/>
            <person name="Roques C."/>
            <person name="Iampietro C."/>
            <person name="Lluch J."/>
            <person name="Castinel A."/>
            <person name="Donnadieu C."/>
            <person name="Desvignes T."/>
            <person name="Floi Bucao C."/>
            <person name="Jouanno E."/>
            <person name="Wen M."/>
            <person name="Mejri S."/>
            <person name="Dirks R."/>
            <person name="Jansen H."/>
            <person name="Henkel C."/>
            <person name="Chen W.J."/>
            <person name="Zahm M."/>
            <person name="Cabau C."/>
            <person name="Klopp C."/>
            <person name="Thompson A.W."/>
            <person name="Robinson-Rechavi M."/>
            <person name="Braasch I."/>
            <person name="Lecointre G."/>
            <person name="Bobe J."/>
            <person name="Postlethwait J.H."/>
            <person name="Berthelot C."/>
            <person name="Roest Crollius H."/>
            <person name="Guiguen Y."/>
        </authorList>
    </citation>
    <scope>NUCLEOTIDE SEQUENCE</scope>
    <source>
        <strain evidence="9">Concon-B</strain>
    </source>
</reference>
<dbReference type="AlphaFoldDB" id="A0A9Q1HWU6"/>
<gene>
    <name evidence="9" type="ORF">COCON_G00119250</name>
</gene>
<dbReference type="Pfam" id="PF12606">
    <property type="entry name" value="RELT"/>
    <property type="match status" value="1"/>
</dbReference>
<keyword evidence="4 8" id="KW-0812">Transmembrane</keyword>
<evidence type="ECO:0000256" key="3">
    <source>
        <dbReference type="ARBA" id="ARBA00022475"/>
    </source>
</evidence>
<keyword evidence="5 8" id="KW-1133">Transmembrane helix</keyword>
<keyword evidence="6 8" id="KW-0472">Membrane</keyword>
<evidence type="ECO:0000256" key="5">
    <source>
        <dbReference type="ARBA" id="ARBA00022989"/>
    </source>
</evidence>
<evidence type="ECO:0000313" key="10">
    <source>
        <dbReference type="Proteomes" id="UP001152803"/>
    </source>
</evidence>
<dbReference type="GO" id="GO:1900745">
    <property type="term" value="P:positive regulation of p38MAPK cascade"/>
    <property type="evidence" value="ECO:0007669"/>
    <property type="project" value="InterPro"/>
</dbReference>